<dbReference type="InterPro" id="IPR045186">
    <property type="entry name" value="Indole-3-glycerol_P_synth"/>
</dbReference>
<dbReference type="EC" id="4.1.1.48" evidence="9"/>
<keyword evidence="5 9" id="KW-0210">Decarboxylase</keyword>
<dbReference type="SUPFAM" id="SSF51366">
    <property type="entry name" value="Ribulose-phoshate binding barrel"/>
    <property type="match status" value="1"/>
</dbReference>
<dbReference type="STRING" id="47500.AF333_23705"/>
<evidence type="ECO:0000256" key="9">
    <source>
        <dbReference type="HAMAP-Rule" id="MF_00134"/>
    </source>
</evidence>
<dbReference type="Proteomes" id="UP000182836">
    <property type="component" value="Unassembled WGS sequence"/>
</dbReference>
<dbReference type="GO" id="GO:0000162">
    <property type="term" value="P:L-tryptophan biosynthetic process"/>
    <property type="evidence" value="ECO:0007669"/>
    <property type="project" value="UniProtKB-UniRule"/>
</dbReference>
<evidence type="ECO:0000256" key="5">
    <source>
        <dbReference type="ARBA" id="ARBA00022793"/>
    </source>
</evidence>
<evidence type="ECO:0000256" key="8">
    <source>
        <dbReference type="ARBA" id="ARBA00023239"/>
    </source>
</evidence>
<evidence type="ECO:0000256" key="4">
    <source>
        <dbReference type="ARBA" id="ARBA00022605"/>
    </source>
</evidence>
<evidence type="ECO:0000256" key="7">
    <source>
        <dbReference type="ARBA" id="ARBA00023141"/>
    </source>
</evidence>
<dbReference type="InterPro" id="IPR001468">
    <property type="entry name" value="Indole-3-GlycerolPSynthase_CS"/>
</dbReference>
<evidence type="ECO:0000256" key="1">
    <source>
        <dbReference type="ARBA" id="ARBA00001633"/>
    </source>
</evidence>
<dbReference type="EMBL" id="LGUG01000004">
    <property type="protein sequence ID" value="KON97988.1"/>
    <property type="molecule type" value="Genomic_DNA"/>
</dbReference>
<organism evidence="11 13">
    <name type="scientific">Aneurinibacillus migulanus</name>
    <name type="common">Bacillus migulanus</name>
    <dbReference type="NCBI Taxonomy" id="47500"/>
    <lineage>
        <taxon>Bacteria</taxon>
        <taxon>Bacillati</taxon>
        <taxon>Bacillota</taxon>
        <taxon>Bacilli</taxon>
        <taxon>Bacillales</taxon>
        <taxon>Paenibacillaceae</taxon>
        <taxon>Aneurinibacillus group</taxon>
        <taxon>Aneurinibacillus</taxon>
    </lineage>
</organism>
<proteinExistence type="inferred from homology"/>
<keyword evidence="13" id="KW-1185">Reference proteome</keyword>
<dbReference type="PATRIC" id="fig|47500.8.peg.3281"/>
<dbReference type="GO" id="GO:0004640">
    <property type="term" value="F:phosphoribosylanthranilate isomerase activity"/>
    <property type="evidence" value="ECO:0007669"/>
    <property type="project" value="TreeGrafter"/>
</dbReference>
<dbReference type="InterPro" id="IPR013785">
    <property type="entry name" value="Aldolase_TIM"/>
</dbReference>
<evidence type="ECO:0000256" key="2">
    <source>
        <dbReference type="ARBA" id="ARBA00004696"/>
    </source>
</evidence>
<keyword evidence="6 9" id="KW-0822">Tryptophan biosynthesis</keyword>
<evidence type="ECO:0000313" key="12">
    <source>
        <dbReference type="EMBL" id="SDI00614.1"/>
    </source>
</evidence>
<keyword evidence="4 9" id="KW-0028">Amino-acid biosynthesis</keyword>
<dbReference type="EMBL" id="FNED01000001">
    <property type="protein sequence ID" value="SDI00614.1"/>
    <property type="molecule type" value="Genomic_DNA"/>
</dbReference>
<dbReference type="CDD" id="cd00331">
    <property type="entry name" value="IGPS"/>
    <property type="match status" value="1"/>
</dbReference>
<dbReference type="InterPro" id="IPR011060">
    <property type="entry name" value="RibuloseP-bd_barrel"/>
</dbReference>
<protein>
    <recommendedName>
        <fullName evidence="9">Indole-3-glycerol phosphate synthase</fullName>
        <shortName evidence="9">IGPS</shortName>
        <ecNumber evidence="9">4.1.1.48</ecNumber>
    </recommendedName>
</protein>
<comment type="similarity">
    <text evidence="3 9">Belongs to the TrpC family.</text>
</comment>
<comment type="pathway">
    <text evidence="2 9">Amino-acid biosynthesis; L-tryptophan biosynthesis; L-tryptophan from chorismate: step 4/5.</text>
</comment>
<dbReference type="FunFam" id="3.20.20.70:FF:000024">
    <property type="entry name" value="Indole-3-glycerol phosphate synthase"/>
    <property type="match status" value="1"/>
</dbReference>
<dbReference type="PANTHER" id="PTHR22854">
    <property type="entry name" value="TRYPTOPHAN BIOSYNTHESIS PROTEIN"/>
    <property type="match status" value="1"/>
</dbReference>
<dbReference type="Proteomes" id="UP000037269">
    <property type="component" value="Unassembled WGS sequence"/>
</dbReference>
<dbReference type="HAMAP" id="MF_00134_B">
    <property type="entry name" value="IGPS_B"/>
    <property type="match status" value="1"/>
</dbReference>
<dbReference type="GO" id="GO:0004425">
    <property type="term" value="F:indole-3-glycerol-phosphate synthase activity"/>
    <property type="evidence" value="ECO:0007669"/>
    <property type="project" value="UniProtKB-UniRule"/>
</dbReference>
<evidence type="ECO:0000259" key="10">
    <source>
        <dbReference type="Pfam" id="PF00218"/>
    </source>
</evidence>
<feature type="domain" description="Indole-3-glycerol phosphate synthase" evidence="10">
    <location>
        <begin position="2"/>
        <end position="257"/>
    </location>
</feature>
<keyword evidence="7 9" id="KW-0057">Aromatic amino acid biosynthesis</keyword>
<reference evidence="12 14" key="2">
    <citation type="submission" date="2016-10" db="EMBL/GenBank/DDBJ databases">
        <authorList>
            <person name="de Groot N.N."/>
        </authorList>
    </citation>
    <scope>NUCLEOTIDE SEQUENCE [LARGE SCALE GENOMIC DNA]</scope>
    <source>
        <strain evidence="12 14">DSM 2895</strain>
    </source>
</reference>
<name>A0A0D1XXQ3_ANEMI</name>
<dbReference type="Pfam" id="PF00218">
    <property type="entry name" value="IGPS"/>
    <property type="match status" value="1"/>
</dbReference>
<evidence type="ECO:0000313" key="14">
    <source>
        <dbReference type="Proteomes" id="UP000182836"/>
    </source>
</evidence>
<comment type="catalytic activity">
    <reaction evidence="1 9">
        <text>1-(2-carboxyphenylamino)-1-deoxy-D-ribulose 5-phosphate + H(+) = (1S,2R)-1-C-(indol-3-yl)glycerol 3-phosphate + CO2 + H2O</text>
        <dbReference type="Rhea" id="RHEA:23476"/>
        <dbReference type="ChEBI" id="CHEBI:15377"/>
        <dbReference type="ChEBI" id="CHEBI:15378"/>
        <dbReference type="ChEBI" id="CHEBI:16526"/>
        <dbReference type="ChEBI" id="CHEBI:58613"/>
        <dbReference type="ChEBI" id="CHEBI:58866"/>
        <dbReference type="EC" id="4.1.1.48"/>
    </reaction>
</comment>
<dbReference type="Gene3D" id="3.20.20.70">
    <property type="entry name" value="Aldolase class I"/>
    <property type="match status" value="1"/>
</dbReference>
<keyword evidence="8 9" id="KW-0456">Lyase</keyword>
<evidence type="ECO:0000313" key="11">
    <source>
        <dbReference type="EMBL" id="KON97988.1"/>
    </source>
</evidence>
<dbReference type="PROSITE" id="PS00614">
    <property type="entry name" value="IGPS"/>
    <property type="match status" value="1"/>
</dbReference>
<dbReference type="RefSeq" id="WP_043067919.1">
    <property type="nucleotide sequence ID" value="NZ_BJOA01000024.1"/>
</dbReference>
<dbReference type="UniPathway" id="UPA00035">
    <property type="reaction ID" value="UER00043"/>
</dbReference>
<sequence>MLRKIVAQKQQEVTRLYERTSFTELERQIADMAPCLSLKRRFLERSRKVGVIAEVKKASPSRGLIREPFDPLAIARAYEAADAEGISVLTDEKFFQGHLSFLNEIKQALHKPIPLLRKDFMIDPLQLYEARAYGADVVLLIAAILDREQLRTLAKEAKALGLETLVEVHTVQELDDVLDAIEPDLLGVNNRDLATFNTSLTTTFTLLERLPDSFVTISESGIHSAEQISQLAEAGIGGVLVGEHFMRQSEIENAVYDLVGSVNSPVMETNR</sequence>
<gene>
    <name evidence="9" type="primary">trpC</name>
    <name evidence="11" type="ORF">AF333_23705</name>
    <name evidence="12" type="ORF">SAMN04487909_101213</name>
</gene>
<dbReference type="PANTHER" id="PTHR22854:SF2">
    <property type="entry name" value="INDOLE-3-GLYCEROL-PHOSPHATE SYNTHASE"/>
    <property type="match status" value="1"/>
</dbReference>
<dbReference type="NCBIfam" id="NF001377">
    <property type="entry name" value="PRK00278.2-4"/>
    <property type="match status" value="1"/>
</dbReference>
<dbReference type="InterPro" id="IPR013798">
    <property type="entry name" value="Indole-3-glycerol_P_synth_dom"/>
</dbReference>
<dbReference type="GeneID" id="42308134"/>
<reference evidence="11 13" key="1">
    <citation type="submission" date="2015-07" db="EMBL/GenBank/DDBJ databases">
        <title>Fjat-14205 dsm 2895.</title>
        <authorList>
            <person name="Liu B."/>
            <person name="Wang J."/>
            <person name="Zhu Y."/>
            <person name="Liu G."/>
            <person name="Chen Q."/>
            <person name="Chen Z."/>
            <person name="Lan J."/>
            <person name="Che J."/>
            <person name="Ge C."/>
            <person name="Shi H."/>
            <person name="Pan Z."/>
            <person name="Liu X."/>
        </authorList>
    </citation>
    <scope>NUCLEOTIDE SEQUENCE [LARGE SCALE GENOMIC DNA]</scope>
    <source>
        <strain evidence="11 13">DSM 2895</strain>
    </source>
</reference>
<evidence type="ECO:0000313" key="13">
    <source>
        <dbReference type="Proteomes" id="UP000037269"/>
    </source>
</evidence>
<accession>A0A0D1XXQ3</accession>
<evidence type="ECO:0000256" key="6">
    <source>
        <dbReference type="ARBA" id="ARBA00022822"/>
    </source>
</evidence>
<dbReference type="AlphaFoldDB" id="A0A0D1XXQ3"/>
<evidence type="ECO:0000256" key="3">
    <source>
        <dbReference type="ARBA" id="ARBA00008737"/>
    </source>
</evidence>
<dbReference type="OrthoDB" id="9804217at2"/>